<protein>
    <recommendedName>
        <fullName evidence="11">FAD-binding domain-containing protein</fullName>
    </recommendedName>
</protein>
<evidence type="ECO:0000313" key="12">
    <source>
        <dbReference type="EMBL" id="KAK7429866.1"/>
    </source>
</evidence>
<keyword evidence="4" id="KW-0285">Flavoprotein</keyword>
<keyword evidence="7" id="KW-1133">Transmembrane helix</keyword>
<comment type="similarity">
    <text evidence="3">Belongs to the paxM FAD-dependent monooxygenase family.</text>
</comment>
<evidence type="ECO:0000256" key="8">
    <source>
        <dbReference type="ARBA" id="ARBA00023002"/>
    </source>
</evidence>
<dbReference type="PRINTS" id="PR00420">
    <property type="entry name" value="RNGMNOXGNASE"/>
</dbReference>
<accession>A0ABR1I8K4</accession>
<dbReference type="Pfam" id="PF01494">
    <property type="entry name" value="FAD_binding_3"/>
    <property type="match status" value="2"/>
</dbReference>
<evidence type="ECO:0000256" key="6">
    <source>
        <dbReference type="ARBA" id="ARBA00022827"/>
    </source>
</evidence>
<evidence type="ECO:0000256" key="3">
    <source>
        <dbReference type="ARBA" id="ARBA00007992"/>
    </source>
</evidence>
<name>A0ABR1I8K4_9HYPO</name>
<sequence>MSSDPESPFRAIIIGGGPVGIVAAHALHHAGIDFIVLEQHSDSCKDVGASLIVSPHNLRVFHQLDLYEHLVEIGVPLLHHSQGYTKPKRKFRRSYTLSLFQKSFGSSLVAFHRAHLIKAIYDGLPGSAKSRYLSGKRLADIATTSTGVEVTCTDGSSYQGSIVIGADGAHSKTRSIMRRLALQANSSLTSTWDSETPFKSTYKCLWASFRRPSEPGDSYETQGRDRSTMYLTGRDKGWIFLYEKLGQPSSERHFYDKKTLASFGDSFEDWPLTENLTVKDVLGDPSAVAGMTNLEEGIAKNVSWNGRIVLIGDAWHKFTPNSGLGFNNGIQDAVSLCNKLRALLVSHTREGKPDAAALQTAFDRYQAERSEPLRSDFARSAGATRLSTWETRREYLLGRFVYSIAFIQRFLTTRYVCPRIRKGLVLDYISTSEPFQGKIPWAFPTEKHLKAEEII</sequence>
<dbReference type="PANTHER" id="PTHR47356">
    <property type="entry name" value="FAD-DEPENDENT MONOOXYGENASE ASQG-RELATED"/>
    <property type="match status" value="1"/>
</dbReference>
<dbReference type="EMBL" id="JAZAVK010000024">
    <property type="protein sequence ID" value="KAK7429866.1"/>
    <property type="molecule type" value="Genomic_DNA"/>
</dbReference>
<keyword evidence="9" id="KW-0503">Monooxygenase</keyword>
<comment type="caution">
    <text evidence="12">The sequence shown here is derived from an EMBL/GenBank/DDBJ whole genome shotgun (WGS) entry which is preliminary data.</text>
</comment>
<keyword evidence="10" id="KW-0472">Membrane</keyword>
<comment type="subcellular location">
    <subcellularLocation>
        <location evidence="2">Membrane</location>
    </subcellularLocation>
</comment>
<evidence type="ECO:0000256" key="5">
    <source>
        <dbReference type="ARBA" id="ARBA00022692"/>
    </source>
</evidence>
<feature type="domain" description="FAD-binding" evidence="11">
    <location>
        <begin position="11"/>
        <end position="175"/>
    </location>
</feature>
<evidence type="ECO:0000256" key="9">
    <source>
        <dbReference type="ARBA" id="ARBA00023033"/>
    </source>
</evidence>
<evidence type="ECO:0000256" key="10">
    <source>
        <dbReference type="ARBA" id="ARBA00023136"/>
    </source>
</evidence>
<dbReference type="InterPro" id="IPR002938">
    <property type="entry name" value="FAD-bd"/>
</dbReference>
<keyword evidence="13" id="KW-1185">Reference proteome</keyword>
<organism evidence="12 13">
    <name type="scientific">Neonectria magnoliae</name>
    <dbReference type="NCBI Taxonomy" id="2732573"/>
    <lineage>
        <taxon>Eukaryota</taxon>
        <taxon>Fungi</taxon>
        <taxon>Dikarya</taxon>
        <taxon>Ascomycota</taxon>
        <taxon>Pezizomycotina</taxon>
        <taxon>Sordariomycetes</taxon>
        <taxon>Hypocreomycetidae</taxon>
        <taxon>Hypocreales</taxon>
        <taxon>Nectriaceae</taxon>
        <taxon>Neonectria</taxon>
    </lineage>
</organism>
<dbReference type="InterPro" id="IPR050562">
    <property type="entry name" value="FAD_mOase_fung"/>
</dbReference>
<keyword evidence="5" id="KW-0812">Transmembrane</keyword>
<dbReference type="InterPro" id="IPR036188">
    <property type="entry name" value="FAD/NAD-bd_sf"/>
</dbReference>
<dbReference type="Gene3D" id="3.50.50.60">
    <property type="entry name" value="FAD/NAD(P)-binding domain"/>
    <property type="match status" value="1"/>
</dbReference>
<feature type="domain" description="FAD-binding" evidence="11">
    <location>
        <begin position="305"/>
        <end position="347"/>
    </location>
</feature>
<dbReference type="PANTHER" id="PTHR47356:SF2">
    <property type="entry name" value="FAD-BINDING DOMAIN-CONTAINING PROTEIN-RELATED"/>
    <property type="match status" value="1"/>
</dbReference>
<gene>
    <name evidence="12" type="ORF">QQZ08_003485</name>
</gene>
<evidence type="ECO:0000256" key="7">
    <source>
        <dbReference type="ARBA" id="ARBA00022989"/>
    </source>
</evidence>
<keyword evidence="6" id="KW-0274">FAD</keyword>
<proteinExistence type="inferred from homology"/>
<comment type="cofactor">
    <cofactor evidence="1">
        <name>FAD</name>
        <dbReference type="ChEBI" id="CHEBI:57692"/>
    </cofactor>
</comment>
<evidence type="ECO:0000256" key="4">
    <source>
        <dbReference type="ARBA" id="ARBA00022630"/>
    </source>
</evidence>
<reference evidence="12 13" key="1">
    <citation type="journal article" date="2025" name="Microbiol. Resour. Announc.">
        <title>Draft genome sequences for Neonectria magnoliae and Neonectria punicea, canker pathogens of Liriodendron tulipifera and Acer saccharum in West Virginia.</title>
        <authorList>
            <person name="Petronek H.M."/>
            <person name="Kasson M.T."/>
            <person name="Metheny A.M."/>
            <person name="Stauder C.M."/>
            <person name="Lovett B."/>
            <person name="Lynch S.C."/>
            <person name="Garnas J.R."/>
            <person name="Kasson L.R."/>
            <person name="Stajich J.E."/>
        </authorList>
    </citation>
    <scope>NUCLEOTIDE SEQUENCE [LARGE SCALE GENOMIC DNA]</scope>
    <source>
        <strain evidence="12 13">NRRL 64651</strain>
    </source>
</reference>
<dbReference type="SUPFAM" id="SSF51905">
    <property type="entry name" value="FAD/NAD(P)-binding domain"/>
    <property type="match status" value="1"/>
</dbReference>
<dbReference type="Proteomes" id="UP001498421">
    <property type="component" value="Unassembled WGS sequence"/>
</dbReference>
<evidence type="ECO:0000313" key="13">
    <source>
        <dbReference type="Proteomes" id="UP001498421"/>
    </source>
</evidence>
<evidence type="ECO:0000256" key="1">
    <source>
        <dbReference type="ARBA" id="ARBA00001974"/>
    </source>
</evidence>
<evidence type="ECO:0000256" key="2">
    <source>
        <dbReference type="ARBA" id="ARBA00004370"/>
    </source>
</evidence>
<evidence type="ECO:0000259" key="11">
    <source>
        <dbReference type="Pfam" id="PF01494"/>
    </source>
</evidence>
<keyword evidence="8" id="KW-0560">Oxidoreductase</keyword>